<proteinExistence type="predicted"/>
<keyword evidence="1" id="KW-0472">Membrane</keyword>
<dbReference type="AlphaFoldDB" id="A0A7V3NVR0"/>
<dbReference type="InterPro" id="IPR003399">
    <property type="entry name" value="Mce/MlaD"/>
</dbReference>
<evidence type="ECO:0000259" key="2">
    <source>
        <dbReference type="Pfam" id="PF02470"/>
    </source>
</evidence>
<keyword evidence="1" id="KW-1133">Transmembrane helix</keyword>
<evidence type="ECO:0000256" key="1">
    <source>
        <dbReference type="SAM" id="Phobius"/>
    </source>
</evidence>
<gene>
    <name evidence="3" type="ORF">ENV38_06125</name>
</gene>
<dbReference type="Pfam" id="PF02470">
    <property type="entry name" value="MlaD"/>
    <property type="match status" value="1"/>
</dbReference>
<protein>
    <submittedName>
        <fullName evidence="3">MCE family protein</fullName>
    </submittedName>
</protein>
<evidence type="ECO:0000313" key="3">
    <source>
        <dbReference type="EMBL" id="HGB36461.1"/>
    </source>
</evidence>
<organism evidence="3">
    <name type="scientific">candidate division WOR-3 bacterium</name>
    <dbReference type="NCBI Taxonomy" id="2052148"/>
    <lineage>
        <taxon>Bacteria</taxon>
        <taxon>Bacteria division WOR-3</taxon>
    </lineage>
</organism>
<keyword evidence="1" id="KW-0812">Transmembrane</keyword>
<reference evidence="3" key="1">
    <citation type="journal article" date="2020" name="mSystems">
        <title>Genome- and Community-Level Interaction Insights into Carbon Utilization and Element Cycling Functions of Hydrothermarchaeota in Hydrothermal Sediment.</title>
        <authorList>
            <person name="Zhou Z."/>
            <person name="Liu Y."/>
            <person name="Xu W."/>
            <person name="Pan J."/>
            <person name="Luo Z.H."/>
            <person name="Li M."/>
        </authorList>
    </citation>
    <scope>NUCLEOTIDE SEQUENCE [LARGE SCALE GENOMIC DNA]</scope>
    <source>
        <strain evidence="3">SpSt-754</strain>
    </source>
</reference>
<comment type="caution">
    <text evidence="3">The sequence shown here is derived from an EMBL/GenBank/DDBJ whole genome shotgun (WGS) entry which is preliminary data.</text>
</comment>
<dbReference type="EMBL" id="DTGD01000230">
    <property type="protein sequence ID" value="HGB36461.1"/>
    <property type="molecule type" value="Genomic_DNA"/>
</dbReference>
<sequence length="254" mass="28818">MTLEEKVGLTIAFLLFLLIGGLFLTRDFNVRRNRTYYEAVFEGPVNVRKGDVVTVLGVPMGKVSDVRIEDNKVVLTFYTEKYKLNEGSNVILETAGLLDQVRLLIIPGDGKPVPRNYRFQGVKTRSYDDLVRELLNLSDTLVSFLGELRTSMKELKPVISNLDRVLVEVDKTLRGFRDTALVAISQQNENLTVVLKRLDTVLIEADSTMKILRKNPLLANDTLYSKIDSVFDMLRSISQEFKKGVEIKAKLKLF</sequence>
<feature type="transmembrane region" description="Helical" evidence="1">
    <location>
        <begin position="6"/>
        <end position="24"/>
    </location>
</feature>
<feature type="domain" description="Mce/MlaD" evidence="2">
    <location>
        <begin position="37"/>
        <end position="108"/>
    </location>
</feature>
<accession>A0A7V3NVR0</accession>
<name>A0A7V3NVR0_UNCW3</name>